<gene>
    <name evidence="1" type="primary">PDZRN3</name>
    <name evidence="1" type="ORF">GBF38_020692</name>
</gene>
<name>A0ACB7FET1_NIBAL</name>
<comment type="caution">
    <text evidence="1">The sequence shown here is derived from an EMBL/GenBank/DDBJ whole genome shotgun (WGS) entry which is preliminary data.</text>
</comment>
<keyword evidence="2" id="KW-1185">Reference proteome</keyword>
<dbReference type="Proteomes" id="UP000805704">
    <property type="component" value="Chromosome 12"/>
</dbReference>
<evidence type="ECO:0000313" key="2">
    <source>
        <dbReference type="Proteomes" id="UP000805704"/>
    </source>
</evidence>
<proteinExistence type="predicted"/>
<sequence>MESRTKPETDHRGGEGVCQKGCGLLLSGEGEHCCVDALRAVTDALERRSAKFEHEARMARLRWNRREQSLLAQVSTLQNEAQLAALKYQRRLHQYMLHINSIAEQVIGYYKSDLRTTADTQSQISDKATCADGEPQEQLKAAELPHSLRIPECDLEAAIGSPFIPLSHARNAQHEEVHYLYIIPSPPPLLHSMQSMQLRNTRAEITRKKAAGVFSLARNPNPRLTGLRLNNAAD</sequence>
<dbReference type="EMBL" id="CM024800">
    <property type="protein sequence ID" value="KAG8012790.1"/>
    <property type="molecule type" value="Genomic_DNA"/>
</dbReference>
<organism evidence="1 2">
    <name type="scientific">Nibea albiflora</name>
    <name type="common">Yellow drum</name>
    <name type="synonym">Corvina albiflora</name>
    <dbReference type="NCBI Taxonomy" id="240163"/>
    <lineage>
        <taxon>Eukaryota</taxon>
        <taxon>Metazoa</taxon>
        <taxon>Chordata</taxon>
        <taxon>Craniata</taxon>
        <taxon>Vertebrata</taxon>
        <taxon>Euteleostomi</taxon>
        <taxon>Actinopterygii</taxon>
        <taxon>Neopterygii</taxon>
        <taxon>Teleostei</taxon>
        <taxon>Neoteleostei</taxon>
        <taxon>Acanthomorphata</taxon>
        <taxon>Eupercaria</taxon>
        <taxon>Sciaenidae</taxon>
        <taxon>Nibea</taxon>
    </lineage>
</organism>
<evidence type="ECO:0000313" key="1">
    <source>
        <dbReference type="EMBL" id="KAG8012790.1"/>
    </source>
</evidence>
<reference evidence="1" key="1">
    <citation type="submission" date="2020-04" db="EMBL/GenBank/DDBJ databases">
        <title>A chromosome-scale assembly and high-density genetic map of the yellow drum (Nibea albiflora) genome.</title>
        <authorList>
            <person name="Xu D."/>
            <person name="Zhang W."/>
            <person name="Chen R."/>
            <person name="Tan P."/>
            <person name="Wang L."/>
            <person name="Song H."/>
            <person name="Tian L."/>
            <person name="Zhu Q."/>
            <person name="Wang B."/>
        </authorList>
    </citation>
    <scope>NUCLEOTIDE SEQUENCE</scope>
    <source>
        <strain evidence="1">ZJHYS-2018</strain>
    </source>
</reference>
<protein>
    <submittedName>
        <fullName evidence="1">E3 ubiquitin-protein ligase PDZRN3</fullName>
    </submittedName>
</protein>
<accession>A0ACB7FET1</accession>